<protein>
    <submittedName>
        <fullName evidence="1">Uncharacterized protein</fullName>
    </submittedName>
</protein>
<name>A0A7M5UQM9_9CNID</name>
<dbReference type="OrthoDB" id="5972801at2759"/>
<dbReference type="AlphaFoldDB" id="A0A7M5UQM9"/>
<keyword evidence="2" id="KW-1185">Reference proteome</keyword>
<organism evidence="1 2">
    <name type="scientific">Clytia hemisphaerica</name>
    <dbReference type="NCBI Taxonomy" id="252671"/>
    <lineage>
        <taxon>Eukaryota</taxon>
        <taxon>Metazoa</taxon>
        <taxon>Cnidaria</taxon>
        <taxon>Hydrozoa</taxon>
        <taxon>Hydroidolina</taxon>
        <taxon>Leptothecata</taxon>
        <taxon>Obeliida</taxon>
        <taxon>Clytiidae</taxon>
        <taxon>Clytia</taxon>
    </lineage>
</organism>
<dbReference type="Proteomes" id="UP000594262">
    <property type="component" value="Unplaced"/>
</dbReference>
<evidence type="ECO:0000313" key="1">
    <source>
        <dbReference type="EnsemblMetazoa" id="CLYHEMP000074.1"/>
    </source>
</evidence>
<reference evidence="1" key="1">
    <citation type="submission" date="2021-01" db="UniProtKB">
        <authorList>
            <consortium name="EnsemblMetazoa"/>
        </authorList>
    </citation>
    <scope>IDENTIFICATION</scope>
</reference>
<evidence type="ECO:0000313" key="2">
    <source>
        <dbReference type="Proteomes" id="UP000594262"/>
    </source>
</evidence>
<proteinExistence type="predicted"/>
<dbReference type="EnsemblMetazoa" id="CLYHEMT000074.1">
    <property type="protein sequence ID" value="CLYHEMP000074.1"/>
    <property type="gene ID" value="CLYHEMG000074"/>
</dbReference>
<sequence>MKIKITGKIIFKTMPTHIPNGSLLKVKFCDVSYADASAITLGISEQEIHGYKFGDILFYEIECDRPGHDCGFVTSMGAVLNMGWKAYGGEWIREGDYLNNTRHVIHVKDETQNEFSQDIEVVHYV</sequence>
<accession>A0A7M5UQM9</accession>